<dbReference type="AlphaFoldDB" id="A0A4Y3KPM8"/>
<comment type="caution">
    <text evidence="1">The sequence shown here is derived from an EMBL/GenBank/DDBJ whole genome shotgun (WGS) entry which is preliminary data.</text>
</comment>
<name>A0A4Y3KPM8_9CELL</name>
<accession>A0A4Y3KPM8</accession>
<keyword evidence="2" id="KW-1185">Reference proteome</keyword>
<sequence>MMDGYEVDTDRWRDHARRVDAHGQDVAGIAGRARAMAADRLAYGVVLAPLGVRMSLVQGAAAGAIDGLSGVLAVAADAVRAGAAVSDEVDDLVAATFRKALR</sequence>
<proteinExistence type="predicted"/>
<protein>
    <recommendedName>
        <fullName evidence="3">ESX-1 secretion-associated protein</fullName>
    </recommendedName>
</protein>
<gene>
    <name evidence="1" type="ORF">CGE01nite_23760</name>
</gene>
<evidence type="ECO:0000313" key="2">
    <source>
        <dbReference type="Proteomes" id="UP000320461"/>
    </source>
</evidence>
<evidence type="ECO:0000313" key="1">
    <source>
        <dbReference type="EMBL" id="GEA85125.1"/>
    </source>
</evidence>
<evidence type="ECO:0008006" key="3">
    <source>
        <dbReference type="Google" id="ProtNLM"/>
    </source>
</evidence>
<dbReference type="Proteomes" id="UP000320461">
    <property type="component" value="Unassembled WGS sequence"/>
</dbReference>
<reference evidence="1 2" key="1">
    <citation type="submission" date="2019-06" db="EMBL/GenBank/DDBJ databases">
        <title>Whole genome shotgun sequence of Cellulomonas gelida NBRC 3748.</title>
        <authorList>
            <person name="Hosoyama A."/>
            <person name="Uohara A."/>
            <person name="Ohji S."/>
            <person name="Ichikawa N."/>
        </authorList>
    </citation>
    <scope>NUCLEOTIDE SEQUENCE [LARGE SCALE GENOMIC DNA]</scope>
    <source>
        <strain evidence="1 2">NBRC 3748</strain>
    </source>
</reference>
<organism evidence="1 2">
    <name type="scientific">Cellulomonas gelida</name>
    <dbReference type="NCBI Taxonomy" id="1712"/>
    <lineage>
        <taxon>Bacteria</taxon>
        <taxon>Bacillati</taxon>
        <taxon>Actinomycetota</taxon>
        <taxon>Actinomycetes</taxon>
        <taxon>Micrococcales</taxon>
        <taxon>Cellulomonadaceae</taxon>
        <taxon>Cellulomonas</taxon>
    </lineage>
</organism>
<dbReference type="EMBL" id="BJLQ01000026">
    <property type="protein sequence ID" value="GEA85125.1"/>
    <property type="molecule type" value="Genomic_DNA"/>
</dbReference>